<keyword evidence="4 10" id="KW-0812">Transmembrane</keyword>
<comment type="caution">
    <text evidence="12">The sequence shown here is derived from an EMBL/GenBank/DDBJ whole genome shotgun (WGS) entry which is preliminary data.</text>
</comment>
<comment type="caution">
    <text evidence="10">Lacks conserved residue(s) required for the propagation of feature annotation.</text>
</comment>
<proteinExistence type="inferred from homology"/>
<dbReference type="InterPro" id="IPR004709">
    <property type="entry name" value="NaH_exchanger"/>
</dbReference>
<feature type="domain" description="Cation/H+ exchanger transmembrane" evidence="11">
    <location>
        <begin position="15"/>
        <end position="416"/>
    </location>
</feature>
<feature type="transmembrane region" description="Helical" evidence="10">
    <location>
        <begin position="307"/>
        <end position="334"/>
    </location>
</feature>
<dbReference type="GO" id="GO:0015386">
    <property type="term" value="F:potassium:proton antiporter activity"/>
    <property type="evidence" value="ECO:0007669"/>
    <property type="project" value="TreeGrafter"/>
</dbReference>
<dbReference type="PRINTS" id="PR01084">
    <property type="entry name" value="NAHEXCHNGR"/>
</dbReference>
<dbReference type="InterPro" id="IPR004705">
    <property type="entry name" value="Cation/H_exchanger_CPA1_bac"/>
</dbReference>
<dbReference type="Gene3D" id="6.10.140.1330">
    <property type="match status" value="1"/>
</dbReference>
<keyword evidence="2 10" id="KW-0813">Transport</keyword>
<comment type="similarity">
    <text evidence="10">Belongs to the monovalent cation:proton antiporter 1 (CPA1) transporter (TC 2.A.36) family.</text>
</comment>
<accession>A0A848FF29</accession>
<name>A0A848FF29_9BURK</name>
<keyword evidence="6 10" id="KW-0915">Sodium</keyword>
<evidence type="ECO:0000256" key="8">
    <source>
        <dbReference type="ARBA" id="ARBA00023136"/>
    </source>
</evidence>
<dbReference type="InterPro" id="IPR018422">
    <property type="entry name" value="Cation/H_exchanger_CPA1"/>
</dbReference>
<feature type="transmembrane region" description="Helical" evidence="10">
    <location>
        <begin position="111"/>
        <end position="133"/>
    </location>
</feature>
<comment type="function">
    <text evidence="10">Na(+)/H(+) antiporter that extrudes sodium in exchange for external protons.</text>
</comment>
<keyword evidence="13" id="KW-1185">Reference proteome</keyword>
<dbReference type="AlphaFoldDB" id="A0A848FF29"/>
<evidence type="ECO:0000256" key="7">
    <source>
        <dbReference type="ARBA" id="ARBA00023065"/>
    </source>
</evidence>
<evidence type="ECO:0000313" key="12">
    <source>
        <dbReference type="EMBL" id="NML17892.1"/>
    </source>
</evidence>
<evidence type="ECO:0000256" key="9">
    <source>
        <dbReference type="ARBA" id="ARBA00023201"/>
    </source>
</evidence>
<dbReference type="PANTHER" id="PTHR10110:SF86">
    <property type="entry name" value="SODIUM_HYDROGEN EXCHANGER 7"/>
    <property type="match status" value="1"/>
</dbReference>
<keyword evidence="8 10" id="KW-0472">Membrane</keyword>
<evidence type="ECO:0000256" key="3">
    <source>
        <dbReference type="ARBA" id="ARBA00022475"/>
    </source>
</evidence>
<dbReference type="GO" id="GO:0015385">
    <property type="term" value="F:sodium:proton antiporter activity"/>
    <property type="evidence" value="ECO:0007669"/>
    <property type="project" value="InterPro"/>
</dbReference>
<feature type="transmembrane region" description="Helical" evidence="10">
    <location>
        <begin position="82"/>
        <end position="105"/>
    </location>
</feature>
<evidence type="ECO:0000256" key="4">
    <source>
        <dbReference type="ARBA" id="ARBA00022692"/>
    </source>
</evidence>
<feature type="transmembrane region" description="Helical" evidence="10">
    <location>
        <begin position="181"/>
        <end position="202"/>
    </location>
</feature>
<dbReference type="GO" id="GO:0005886">
    <property type="term" value="C:plasma membrane"/>
    <property type="evidence" value="ECO:0007669"/>
    <property type="project" value="UniProtKB-SubCell"/>
</dbReference>
<comment type="subcellular location">
    <subcellularLocation>
        <location evidence="10">Cell inner membrane</location>
        <topology evidence="10">Multi-pass membrane protein</topology>
    </subcellularLocation>
    <subcellularLocation>
        <location evidence="1">Cell membrane</location>
        <topology evidence="1">Multi-pass membrane protein</topology>
    </subcellularLocation>
</comment>
<evidence type="ECO:0000256" key="5">
    <source>
        <dbReference type="ARBA" id="ARBA00022989"/>
    </source>
</evidence>
<dbReference type="Proteomes" id="UP000574067">
    <property type="component" value="Unassembled WGS sequence"/>
</dbReference>
<feature type="transmembrane region" description="Helical" evidence="10">
    <location>
        <begin position="214"/>
        <end position="232"/>
    </location>
</feature>
<feature type="transmembrane region" description="Helical" evidence="10">
    <location>
        <begin position="268"/>
        <end position="287"/>
    </location>
</feature>
<keyword evidence="7 10" id="KW-0406">Ion transport</keyword>
<dbReference type="NCBIfam" id="TIGR00831">
    <property type="entry name" value="a_cpa1"/>
    <property type="match status" value="1"/>
</dbReference>
<keyword evidence="3" id="KW-1003">Cell membrane</keyword>
<feature type="transmembrane region" description="Helical" evidence="10">
    <location>
        <begin position="33"/>
        <end position="49"/>
    </location>
</feature>
<dbReference type="PANTHER" id="PTHR10110">
    <property type="entry name" value="SODIUM/HYDROGEN EXCHANGER"/>
    <property type="match status" value="1"/>
</dbReference>
<feature type="transmembrane region" description="Helical" evidence="10">
    <location>
        <begin position="355"/>
        <end position="379"/>
    </location>
</feature>
<dbReference type="InterPro" id="IPR006153">
    <property type="entry name" value="Cation/H_exchanger_TM"/>
</dbReference>
<evidence type="ECO:0000259" key="11">
    <source>
        <dbReference type="Pfam" id="PF00999"/>
    </source>
</evidence>
<dbReference type="GO" id="GO:0051453">
    <property type="term" value="P:regulation of intracellular pH"/>
    <property type="evidence" value="ECO:0007669"/>
    <property type="project" value="TreeGrafter"/>
</dbReference>
<dbReference type="Pfam" id="PF00999">
    <property type="entry name" value="Na_H_Exchanger"/>
    <property type="match status" value="1"/>
</dbReference>
<evidence type="ECO:0000256" key="10">
    <source>
        <dbReference type="RuleBase" id="RU366002"/>
    </source>
</evidence>
<gene>
    <name evidence="12" type="ORF">HHL10_23250</name>
</gene>
<keyword evidence="10" id="KW-0050">Antiport</keyword>
<feature type="transmembrane region" description="Helical" evidence="10">
    <location>
        <begin position="238"/>
        <end position="256"/>
    </location>
</feature>
<keyword evidence="9 10" id="KW-0739">Sodium transport</keyword>
<keyword evidence="10" id="KW-0997">Cell inner membrane</keyword>
<dbReference type="RefSeq" id="WP_169162797.1">
    <property type="nucleotide sequence ID" value="NZ_JABBFW010000024.1"/>
</dbReference>
<protein>
    <submittedName>
        <fullName evidence="12">Na+/H+ antiporter</fullName>
    </submittedName>
</protein>
<dbReference type="EMBL" id="JABBFW010000024">
    <property type="protein sequence ID" value="NML17892.1"/>
    <property type="molecule type" value="Genomic_DNA"/>
</dbReference>
<evidence type="ECO:0000313" key="13">
    <source>
        <dbReference type="Proteomes" id="UP000574067"/>
    </source>
</evidence>
<dbReference type="GO" id="GO:0098719">
    <property type="term" value="P:sodium ion import across plasma membrane"/>
    <property type="evidence" value="ECO:0007669"/>
    <property type="project" value="TreeGrafter"/>
</dbReference>
<keyword evidence="5 10" id="KW-1133">Transmembrane helix</keyword>
<evidence type="ECO:0000256" key="6">
    <source>
        <dbReference type="ARBA" id="ARBA00023053"/>
    </source>
</evidence>
<reference evidence="12 13" key="1">
    <citation type="submission" date="2020-04" db="EMBL/GenBank/DDBJ databases">
        <title>Azohydromonas sp. isolated from soil.</title>
        <authorList>
            <person name="Dahal R.H."/>
        </authorList>
    </citation>
    <scope>NUCLEOTIDE SEQUENCE [LARGE SCALE GENOMIC DNA]</scope>
    <source>
        <strain evidence="12 13">G-1-1-14</strain>
    </source>
</reference>
<sequence>MGAIAIVLSMLLAVSVSSPVARATGWPAPLVQIALGAAIGFLGLPAIALDPEKFFLLFLPPLLFLDGWRIPKDELFRDAATVLRLALGLVLFTVLGMGLFIHWLLPAMPLSVAFALAAVISPTDPIAVSSVAARTPVPPRVMHILEGESLLNDASGLVCMRFAVAATLTGSFSLGQALLSFAWLALGGVAVGAALAWGVSRAERRATHWIGPDAGNYVLVTLLIPFGAYLLAEELHASGVLAAVAAGITMSFVSQPHGHGSTRVQRTAVWDMVQLVANGSIFVLLGQQLPPIVTAAGRTVHDTGHVAAAWLLLYVVAIVVGLAALRLAWVWVSLQAQSWRARRRGEEAAPIGVRLLLVVSLAGVRGAVTLAGVLTLPLALPGGAPFPGRDLAIAMAAGVILLSLLLATSALPRLLRGLELPPDTSERALEDRVRRAALRAAVQAIEAAQPEVAAGLADPGVAAEAAARMVMHYQLRMDSLRGDPEDAGQRGQVEEIEQRLRLVALRAEREAIERCGREMGLAELARRRLLHEIDLLEARYGT</sequence>
<evidence type="ECO:0000256" key="2">
    <source>
        <dbReference type="ARBA" id="ARBA00022448"/>
    </source>
</evidence>
<feature type="transmembrane region" description="Helical" evidence="10">
    <location>
        <begin position="391"/>
        <end position="411"/>
    </location>
</feature>
<evidence type="ECO:0000256" key="1">
    <source>
        <dbReference type="ARBA" id="ARBA00004651"/>
    </source>
</evidence>
<organism evidence="12 13">
    <name type="scientific">Azohydromonas caseinilytica</name>
    <dbReference type="NCBI Taxonomy" id="2728836"/>
    <lineage>
        <taxon>Bacteria</taxon>
        <taxon>Pseudomonadati</taxon>
        <taxon>Pseudomonadota</taxon>
        <taxon>Betaproteobacteria</taxon>
        <taxon>Burkholderiales</taxon>
        <taxon>Sphaerotilaceae</taxon>
        <taxon>Azohydromonas</taxon>
    </lineage>
</organism>